<feature type="disulfide bond" evidence="6">
    <location>
        <begin position="382"/>
        <end position="409"/>
    </location>
</feature>
<dbReference type="InterPro" id="IPR035976">
    <property type="entry name" value="Sushi/SCR/CCP_sf"/>
</dbReference>
<evidence type="ECO:0000256" key="3">
    <source>
        <dbReference type="ARBA" id="ARBA00022737"/>
    </source>
</evidence>
<dbReference type="SMART" id="SM00231">
    <property type="entry name" value="FA58C"/>
    <property type="match status" value="1"/>
</dbReference>
<evidence type="ECO:0000256" key="1">
    <source>
        <dbReference type="ARBA" id="ARBA00022659"/>
    </source>
</evidence>
<feature type="signal peptide" evidence="8">
    <location>
        <begin position="1"/>
        <end position="21"/>
    </location>
</feature>
<dbReference type="Pfam" id="PF00754">
    <property type="entry name" value="F5_F8_type_C"/>
    <property type="match status" value="1"/>
</dbReference>
<dbReference type="FunFam" id="2.40.10.10:FF:000004">
    <property type="entry name" value="Tryptase gamma 1"/>
    <property type="match status" value="1"/>
</dbReference>
<dbReference type="InterPro" id="IPR000421">
    <property type="entry name" value="FA58C"/>
</dbReference>
<keyword evidence="3" id="KW-0677">Repeat</keyword>
<dbReference type="Gene3D" id="2.40.10.10">
    <property type="entry name" value="Trypsin-like serine proteases"/>
    <property type="match status" value="1"/>
</dbReference>
<dbReference type="SUPFAM" id="SSF49785">
    <property type="entry name" value="Galactose-binding domain-like"/>
    <property type="match status" value="1"/>
</dbReference>
<dbReference type="PRINTS" id="PR00722">
    <property type="entry name" value="CHYMOTRYPSIN"/>
</dbReference>
<dbReference type="Pfam" id="PF00084">
    <property type="entry name" value="Sushi"/>
    <property type="match status" value="6"/>
</dbReference>
<dbReference type="InterPro" id="IPR000436">
    <property type="entry name" value="Sushi_SCR_CCP_dom"/>
</dbReference>
<reference evidence="12" key="1">
    <citation type="submission" date="2022-11" db="UniProtKB">
        <authorList>
            <consortium name="EnsemblMetazoa"/>
        </authorList>
    </citation>
    <scope>IDENTIFICATION</scope>
</reference>
<dbReference type="GO" id="GO:0006508">
    <property type="term" value="P:proteolysis"/>
    <property type="evidence" value="ECO:0007669"/>
    <property type="project" value="UniProtKB-KW"/>
</dbReference>
<organism evidence="12 13">
    <name type="scientific">Exaiptasia diaphana</name>
    <name type="common">Tropical sea anemone</name>
    <name type="synonym">Aiptasia pulchella</name>
    <dbReference type="NCBI Taxonomy" id="2652724"/>
    <lineage>
        <taxon>Eukaryota</taxon>
        <taxon>Metazoa</taxon>
        <taxon>Cnidaria</taxon>
        <taxon>Anthozoa</taxon>
        <taxon>Hexacorallia</taxon>
        <taxon>Actiniaria</taxon>
        <taxon>Aiptasiidae</taxon>
        <taxon>Exaiptasia</taxon>
    </lineage>
</organism>
<evidence type="ECO:0000256" key="7">
    <source>
        <dbReference type="RuleBase" id="RU363034"/>
    </source>
</evidence>
<dbReference type="PROSITE" id="PS50022">
    <property type="entry name" value="FA58C_3"/>
    <property type="match status" value="1"/>
</dbReference>
<dbReference type="InterPro" id="IPR033116">
    <property type="entry name" value="TRYPSIN_SER"/>
</dbReference>
<dbReference type="InterPro" id="IPR018114">
    <property type="entry name" value="TRYPSIN_HIS"/>
</dbReference>
<keyword evidence="5" id="KW-0325">Glycoprotein</keyword>
<dbReference type="SUPFAM" id="SSF57535">
    <property type="entry name" value="Complement control module/SCR domain"/>
    <property type="match status" value="6"/>
</dbReference>
<dbReference type="SUPFAM" id="SSF50494">
    <property type="entry name" value="Trypsin-like serine proteases"/>
    <property type="match status" value="1"/>
</dbReference>
<dbReference type="PANTHER" id="PTHR46393">
    <property type="entry name" value="SUSHI DOMAIN-CONTAINING PROTEIN"/>
    <property type="match status" value="1"/>
</dbReference>
<dbReference type="CDD" id="cd00190">
    <property type="entry name" value="Tryp_SPc"/>
    <property type="match status" value="1"/>
</dbReference>
<dbReference type="SMART" id="SM00020">
    <property type="entry name" value="Tryp_SPc"/>
    <property type="match status" value="1"/>
</dbReference>
<dbReference type="Gene3D" id="2.10.70.10">
    <property type="entry name" value="Complement Module, domain 1"/>
    <property type="match status" value="6"/>
</dbReference>
<evidence type="ECO:0000259" key="11">
    <source>
        <dbReference type="PROSITE" id="PS50923"/>
    </source>
</evidence>
<dbReference type="EnsemblMetazoa" id="XM_028656977.1">
    <property type="protein sequence ID" value="XP_028512778.1"/>
    <property type="gene ID" value="LOC110231997"/>
</dbReference>
<keyword evidence="4 6" id="KW-1015">Disulfide bond</keyword>
<keyword evidence="2 8" id="KW-0732">Signal</keyword>
<keyword evidence="7" id="KW-0645">Protease</keyword>
<sequence length="916" mass="103968">MKRTIFLVIILIVKIALNVFSLQYDHCGERLIKIRGLVVGGKISQRGMWPWQVGIYKKQVSGWKFLCGGALVSPQWVLTAAHCFYVGKNNTNRVWSEKDIKPLAKYKIKVGDHELRSYESSEQEHKFQEIFIHPDYRHDPIYENDIALVKLNREVILGPYVRTVCLPGPDLDLAKPGTAGMVAGWGMTDYSWVSSFLRYSVFNIQTNSVCRRAISFYYNKTVAFCASDVKGHSAPCYGDSGGSMVRKFFLNGKYRFVTIGLVSWGGCTLGSHFGYYTRLQPFLPWIYHKVNSTCIGPGQLTNGVVNSTKSIYQPNEAIRFTCNINYRRIGKSELTCQRDGTWNGYKPICLEVSCTNFHHPGDGRKIPQQSKFLPGQKIIVECKKGYTQLGKSSLICQSDGSWDRIWPYCLAPCPRPTQPKNGTKLQRGDSFMHGQSVRFRCNTGFKRTGSSLTTCINGKWTNKTPKCVAPCPDPGTPSYGHRYNHSFQHGDQVMFSCEKGKYLIGRKMITCSDGRWDQMTPKCSVPCKEPSSLSGGKRKGDQFKQEFQCNAGYTMVGPSAINCVDGNWDNDIPKCFTNCPDPGAPTNGERKGDIFTHLQTVSFSCKSNFAMIGSSKIKCVDGKWTDSIPDCTPECGSPLGMENGKIPNKNIRASSRWNNRYDARYGRLHGTRTWCSGRFNIKSPYLEVDLEKPYRITYIATQGNARDNQWETKYTISYSLAKSSPIEYRENDKEKVFNGNSDATTVVKHKLKKSIIARRVRFRPIGYRFSGYLFKSSCMRVEIYGCDLPTDCVMVGSRVLGKWDSNYRGGDVYCKSYVKTIDDTYNEVQLEIEDDEYYNDKLKTMSKTHVVLDVPNKQLNLPRGTKVLAPDGNKYYTGNIERIIEYYYLVRFDDKTSAWIHKTDIRVLKPTQFCEG</sequence>
<evidence type="ECO:0000256" key="5">
    <source>
        <dbReference type="ARBA" id="ARBA00023180"/>
    </source>
</evidence>
<dbReference type="CDD" id="cd00033">
    <property type="entry name" value="CCP"/>
    <property type="match status" value="6"/>
</dbReference>
<feature type="domain" description="Peptidase S1" evidence="10">
    <location>
        <begin position="38"/>
        <end position="291"/>
    </location>
</feature>
<dbReference type="OrthoDB" id="5989116at2759"/>
<dbReference type="InterPro" id="IPR043504">
    <property type="entry name" value="Peptidase_S1_PA_chymotrypsin"/>
</dbReference>
<dbReference type="PROSITE" id="PS50240">
    <property type="entry name" value="TRYPSIN_DOM"/>
    <property type="match status" value="1"/>
</dbReference>
<feature type="domain" description="Sushi" evidence="11">
    <location>
        <begin position="292"/>
        <end position="351"/>
    </location>
</feature>
<dbReference type="PANTHER" id="PTHR46393:SF7">
    <property type="entry name" value="COMPLEMENT C2"/>
    <property type="match status" value="1"/>
</dbReference>
<dbReference type="Gene3D" id="2.60.120.260">
    <property type="entry name" value="Galactose-binding domain-like"/>
    <property type="match status" value="1"/>
</dbReference>
<keyword evidence="13" id="KW-1185">Reference proteome</keyword>
<evidence type="ECO:0000256" key="2">
    <source>
        <dbReference type="ARBA" id="ARBA00022729"/>
    </source>
</evidence>
<evidence type="ECO:0000259" key="10">
    <source>
        <dbReference type="PROSITE" id="PS50240"/>
    </source>
</evidence>
<dbReference type="Pfam" id="PF00089">
    <property type="entry name" value="Trypsin"/>
    <property type="match status" value="1"/>
</dbReference>
<keyword evidence="1 6" id="KW-0768">Sushi</keyword>
<dbReference type="CDD" id="cd00057">
    <property type="entry name" value="FA58C"/>
    <property type="match status" value="1"/>
</dbReference>
<dbReference type="Proteomes" id="UP000887567">
    <property type="component" value="Unplaced"/>
</dbReference>
<protein>
    <submittedName>
        <fullName evidence="12">Uncharacterized protein</fullName>
    </submittedName>
</protein>
<keyword evidence="7" id="KW-0720">Serine protease</keyword>
<feature type="domain" description="Sushi" evidence="11">
    <location>
        <begin position="352"/>
        <end position="409"/>
    </location>
</feature>
<feature type="domain" description="Sushi" evidence="11">
    <location>
        <begin position="577"/>
        <end position="633"/>
    </location>
</feature>
<evidence type="ECO:0000256" key="8">
    <source>
        <dbReference type="SAM" id="SignalP"/>
    </source>
</evidence>
<accession>A0A913YCS8</accession>
<dbReference type="RefSeq" id="XP_028512778.1">
    <property type="nucleotide sequence ID" value="XM_028656977.1"/>
</dbReference>
<dbReference type="PROSITE" id="PS00134">
    <property type="entry name" value="TRYPSIN_HIS"/>
    <property type="match status" value="1"/>
</dbReference>
<dbReference type="InterPro" id="IPR008979">
    <property type="entry name" value="Galactose-bd-like_sf"/>
</dbReference>
<dbReference type="PROSITE" id="PS00135">
    <property type="entry name" value="TRYPSIN_SER"/>
    <property type="match status" value="1"/>
</dbReference>
<dbReference type="PROSITE" id="PS50923">
    <property type="entry name" value="SUSHI"/>
    <property type="match status" value="5"/>
</dbReference>
<dbReference type="InterPro" id="IPR001254">
    <property type="entry name" value="Trypsin_dom"/>
</dbReference>
<evidence type="ECO:0000256" key="6">
    <source>
        <dbReference type="PROSITE-ProRule" id="PRU00302"/>
    </source>
</evidence>
<feature type="chain" id="PRO_5037847242" evidence="8">
    <location>
        <begin position="22"/>
        <end position="916"/>
    </location>
</feature>
<feature type="domain" description="Sushi" evidence="11">
    <location>
        <begin position="470"/>
        <end position="525"/>
    </location>
</feature>
<evidence type="ECO:0000313" key="12">
    <source>
        <dbReference type="EnsemblMetazoa" id="XP_028512778.1"/>
    </source>
</evidence>
<name>A0A913YCS8_EXADI</name>
<dbReference type="FunFam" id="2.60.120.260:FF:000016">
    <property type="entry name" value="Contactin-associated protein-like 4 isoform 1"/>
    <property type="match status" value="1"/>
</dbReference>
<feature type="disulfide bond" evidence="6">
    <location>
        <begin position="322"/>
        <end position="349"/>
    </location>
</feature>
<feature type="domain" description="Sushi" evidence="11">
    <location>
        <begin position="411"/>
        <end position="469"/>
    </location>
</feature>
<evidence type="ECO:0000259" key="9">
    <source>
        <dbReference type="PROSITE" id="PS50022"/>
    </source>
</evidence>
<dbReference type="InterPro" id="IPR001314">
    <property type="entry name" value="Peptidase_S1A"/>
</dbReference>
<dbReference type="GeneID" id="110231997"/>
<dbReference type="SMART" id="SM00032">
    <property type="entry name" value="CCP"/>
    <property type="match status" value="6"/>
</dbReference>
<dbReference type="GO" id="GO:0004252">
    <property type="term" value="F:serine-type endopeptidase activity"/>
    <property type="evidence" value="ECO:0007669"/>
    <property type="project" value="InterPro"/>
</dbReference>
<dbReference type="Gene3D" id="2.30.30.140">
    <property type="match status" value="1"/>
</dbReference>
<feature type="domain" description="F5/8 type C" evidence="9">
    <location>
        <begin position="635"/>
        <end position="786"/>
    </location>
</feature>
<evidence type="ECO:0000256" key="4">
    <source>
        <dbReference type="ARBA" id="ARBA00023157"/>
    </source>
</evidence>
<dbReference type="InterPro" id="IPR009003">
    <property type="entry name" value="Peptidase_S1_PA"/>
</dbReference>
<comment type="caution">
    <text evidence="6">Lacks conserved residue(s) required for the propagation of feature annotation.</text>
</comment>
<proteinExistence type="predicted"/>
<dbReference type="AlphaFoldDB" id="A0A913YCS8"/>
<keyword evidence="7" id="KW-0378">Hydrolase</keyword>
<evidence type="ECO:0000313" key="13">
    <source>
        <dbReference type="Proteomes" id="UP000887567"/>
    </source>
</evidence>